<accession>A0A8H5G6Y9</accession>
<dbReference type="Proteomes" id="UP000559027">
    <property type="component" value="Unassembled WGS sequence"/>
</dbReference>
<feature type="chain" id="PRO_5034078134" evidence="1">
    <location>
        <begin position="22"/>
        <end position="205"/>
    </location>
</feature>
<dbReference type="OrthoDB" id="3236720at2759"/>
<gene>
    <name evidence="2" type="ORF">D9756_003394</name>
</gene>
<dbReference type="EMBL" id="JAACJO010000004">
    <property type="protein sequence ID" value="KAF5359400.1"/>
    <property type="molecule type" value="Genomic_DNA"/>
</dbReference>
<keyword evidence="1" id="KW-0732">Signal</keyword>
<comment type="caution">
    <text evidence="2">The sequence shown here is derived from an EMBL/GenBank/DDBJ whole genome shotgun (WGS) entry which is preliminary data.</text>
</comment>
<dbReference type="AlphaFoldDB" id="A0A8H5G6Y9"/>
<sequence>MFSKIAVIAISVLATVTGVSSTPLSVRRSELVPRTFQSFSNWGGLSSLANFDDFYGIDNFDGSRCSQTVIVPTQSLFCHSQTVEIVQQRLLVIQEMAKKIITETICDVETQTIVFEQWHAGLGGFSDDLRRISGRQVGFDQSIFSHQSSLINVDGSLTTHDLGFSGHDLGRNTVLVNGHNWDNSRSFISVGAAYLAARGAVVSIH</sequence>
<evidence type="ECO:0000313" key="2">
    <source>
        <dbReference type="EMBL" id="KAF5359400.1"/>
    </source>
</evidence>
<protein>
    <submittedName>
        <fullName evidence="2">Uncharacterized protein</fullName>
    </submittedName>
</protein>
<proteinExistence type="predicted"/>
<keyword evidence="3" id="KW-1185">Reference proteome</keyword>
<feature type="signal peptide" evidence="1">
    <location>
        <begin position="1"/>
        <end position="21"/>
    </location>
</feature>
<evidence type="ECO:0000256" key="1">
    <source>
        <dbReference type="SAM" id="SignalP"/>
    </source>
</evidence>
<name>A0A8H5G6Y9_9AGAR</name>
<evidence type="ECO:0000313" key="3">
    <source>
        <dbReference type="Proteomes" id="UP000559027"/>
    </source>
</evidence>
<organism evidence="2 3">
    <name type="scientific">Leucocoprinus leucothites</name>
    <dbReference type="NCBI Taxonomy" id="201217"/>
    <lineage>
        <taxon>Eukaryota</taxon>
        <taxon>Fungi</taxon>
        <taxon>Dikarya</taxon>
        <taxon>Basidiomycota</taxon>
        <taxon>Agaricomycotina</taxon>
        <taxon>Agaricomycetes</taxon>
        <taxon>Agaricomycetidae</taxon>
        <taxon>Agaricales</taxon>
        <taxon>Agaricineae</taxon>
        <taxon>Agaricaceae</taxon>
        <taxon>Leucocoprinus</taxon>
    </lineage>
</organism>
<reference evidence="2 3" key="1">
    <citation type="journal article" date="2020" name="ISME J.">
        <title>Uncovering the hidden diversity of litter-decomposition mechanisms in mushroom-forming fungi.</title>
        <authorList>
            <person name="Floudas D."/>
            <person name="Bentzer J."/>
            <person name="Ahren D."/>
            <person name="Johansson T."/>
            <person name="Persson P."/>
            <person name="Tunlid A."/>
        </authorList>
    </citation>
    <scope>NUCLEOTIDE SEQUENCE [LARGE SCALE GENOMIC DNA]</scope>
    <source>
        <strain evidence="2 3">CBS 146.42</strain>
    </source>
</reference>